<feature type="transmembrane region" description="Helical" evidence="6">
    <location>
        <begin position="63"/>
        <end position="85"/>
    </location>
</feature>
<evidence type="ECO:0000256" key="2">
    <source>
        <dbReference type="ARBA" id="ARBA00022692"/>
    </source>
</evidence>
<feature type="transmembrane region" description="Helical" evidence="6">
    <location>
        <begin position="206"/>
        <end position="227"/>
    </location>
</feature>
<comment type="caution">
    <text evidence="7">The sequence shown here is derived from an EMBL/GenBank/DDBJ whole genome shotgun (WGS) entry which is preliminary data.</text>
</comment>
<dbReference type="Pfam" id="PF03006">
    <property type="entry name" value="HlyIII"/>
    <property type="match status" value="1"/>
</dbReference>
<keyword evidence="2 6" id="KW-0812">Transmembrane</keyword>
<evidence type="ECO:0000256" key="5">
    <source>
        <dbReference type="PIRSR" id="PIRSR604254-1"/>
    </source>
</evidence>
<evidence type="ECO:0000256" key="3">
    <source>
        <dbReference type="ARBA" id="ARBA00022989"/>
    </source>
</evidence>
<comment type="subcellular location">
    <subcellularLocation>
        <location evidence="1">Membrane</location>
        <topology evidence="1">Multi-pass membrane protein</topology>
    </subcellularLocation>
</comment>
<feature type="transmembrane region" description="Helical" evidence="6">
    <location>
        <begin position="233"/>
        <end position="251"/>
    </location>
</feature>
<dbReference type="OrthoDB" id="15997at2759"/>
<evidence type="ECO:0000256" key="6">
    <source>
        <dbReference type="SAM" id="Phobius"/>
    </source>
</evidence>
<feature type="transmembrane region" description="Helical" evidence="6">
    <location>
        <begin position="105"/>
        <end position="124"/>
    </location>
</feature>
<feature type="binding site" evidence="5">
    <location>
        <position position="236"/>
    </location>
    <ligand>
        <name>Zn(2+)</name>
        <dbReference type="ChEBI" id="CHEBI:29105"/>
    </ligand>
</feature>
<dbReference type="GO" id="GO:0016020">
    <property type="term" value="C:membrane"/>
    <property type="evidence" value="ECO:0007669"/>
    <property type="project" value="UniProtKB-SubCell"/>
</dbReference>
<feature type="transmembrane region" description="Helical" evidence="6">
    <location>
        <begin position="144"/>
        <end position="164"/>
    </location>
</feature>
<dbReference type="GO" id="GO:0046872">
    <property type="term" value="F:metal ion binding"/>
    <property type="evidence" value="ECO:0007669"/>
    <property type="project" value="UniProtKB-KW"/>
</dbReference>
<proteinExistence type="predicted"/>
<keyword evidence="4 6" id="KW-0472">Membrane</keyword>
<dbReference type="PANTHER" id="PTHR20855">
    <property type="entry name" value="ADIPOR/PROGESTIN RECEPTOR-RELATED"/>
    <property type="match status" value="1"/>
</dbReference>
<keyword evidence="5" id="KW-0479">Metal-binding</keyword>
<evidence type="ECO:0000313" key="7">
    <source>
        <dbReference type="EMBL" id="KYQ90497.1"/>
    </source>
</evidence>
<accession>A0A151Z986</accession>
<keyword evidence="8" id="KW-1185">Reference proteome</keyword>
<dbReference type="OMA" id="KNLDHCA"/>
<dbReference type="InterPro" id="IPR004254">
    <property type="entry name" value="AdipoR/HlyIII-related"/>
</dbReference>
<feature type="transmembrane region" description="Helical" evidence="6">
    <location>
        <begin position="30"/>
        <end position="51"/>
    </location>
</feature>
<dbReference type="Proteomes" id="UP000076078">
    <property type="component" value="Unassembled WGS sequence"/>
</dbReference>
<keyword evidence="5" id="KW-0862">Zinc</keyword>
<feature type="binding site" evidence="5">
    <location>
        <position position="232"/>
    </location>
    <ligand>
        <name>Zn(2+)</name>
        <dbReference type="ChEBI" id="CHEBI:29105"/>
    </ligand>
</feature>
<dbReference type="PANTHER" id="PTHR20855:SF3">
    <property type="entry name" value="LD03007P"/>
    <property type="match status" value="1"/>
</dbReference>
<evidence type="ECO:0000256" key="4">
    <source>
        <dbReference type="ARBA" id="ARBA00023136"/>
    </source>
</evidence>
<feature type="transmembrane region" description="Helical" evidence="6">
    <location>
        <begin position="176"/>
        <end position="194"/>
    </location>
</feature>
<keyword evidence="3 6" id="KW-1133">Transmembrane helix</keyword>
<gene>
    <name evidence="7" type="ORF">DLAC_09124</name>
</gene>
<organism evidence="7 8">
    <name type="scientific">Tieghemostelium lacteum</name>
    <name type="common">Slime mold</name>
    <name type="synonym">Dictyostelium lacteum</name>
    <dbReference type="NCBI Taxonomy" id="361077"/>
    <lineage>
        <taxon>Eukaryota</taxon>
        <taxon>Amoebozoa</taxon>
        <taxon>Evosea</taxon>
        <taxon>Eumycetozoa</taxon>
        <taxon>Dictyostelia</taxon>
        <taxon>Dictyosteliales</taxon>
        <taxon>Raperosteliaceae</taxon>
        <taxon>Tieghemostelium</taxon>
    </lineage>
</organism>
<evidence type="ECO:0000313" key="8">
    <source>
        <dbReference type="Proteomes" id="UP000076078"/>
    </source>
</evidence>
<feature type="binding site" evidence="5">
    <location>
        <position position="81"/>
    </location>
    <ligand>
        <name>Zn(2+)</name>
        <dbReference type="ChEBI" id="CHEBI:29105"/>
    </ligand>
</feature>
<dbReference type="EMBL" id="LODT01000037">
    <property type="protein sequence ID" value="KYQ90497.1"/>
    <property type="molecule type" value="Genomic_DNA"/>
</dbReference>
<dbReference type="AlphaFoldDB" id="A0A151Z986"/>
<dbReference type="STRING" id="361077.A0A151Z986"/>
<sequence length="328" mass="36719">MVILEDFGEIGFNVTESPEIQTHTEEVLNAVSHLLGLILCIPAVLFLISLAKMRGSKWHVLSCTIYGFSLITMYFCSTAYHAGGIEMFDLSEKHKEFLKNLDHCAIYMLIAGTQTPLMMINLIYNNLPTNNKVEKLSKGASPKVVKVGWSLFGVVWSMCFLGVFCKLTMGADGIPPFISNGFYLLMGWISVFGMKDLIRHIPKKGMKLLVTGGVTYTGGIGFLVWETQPFNHAVWHLFVSAGTLLHYFCILESTMVSKPLHPHGSREDTESIIPSHASVIIDNLEYAEKQIVLAFFGSGKRKSFIVKYMNMLYSVFLDWGHISKSKVK</sequence>
<dbReference type="InParanoid" id="A0A151Z986"/>
<reference evidence="7 8" key="1">
    <citation type="submission" date="2015-12" db="EMBL/GenBank/DDBJ databases">
        <title>Dictyostelia acquired genes for synthesis and detection of signals that induce cell-type specialization by lateral gene transfer from prokaryotes.</title>
        <authorList>
            <person name="Gloeckner G."/>
            <person name="Schaap P."/>
        </authorList>
    </citation>
    <scope>NUCLEOTIDE SEQUENCE [LARGE SCALE GENOMIC DNA]</scope>
    <source>
        <strain evidence="7 8">TK</strain>
    </source>
</reference>
<evidence type="ECO:0000256" key="1">
    <source>
        <dbReference type="ARBA" id="ARBA00004141"/>
    </source>
</evidence>
<name>A0A151Z986_TIELA</name>
<protein>
    <submittedName>
        <fullName evidence="7">Hemolysin III</fullName>
    </submittedName>
</protein>